<dbReference type="InterPro" id="IPR012727">
    <property type="entry name" value="Gly_oxidase_ThiO"/>
</dbReference>
<evidence type="ECO:0000313" key="9">
    <source>
        <dbReference type="Proteomes" id="UP000646244"/>
    </source>
</evidence>
<dbReference type="RefSeq" id="WP_190111734.1">
    <property type="nucleotide sequence ID" value="NZ_BMVB01000018.1"/>
</dbReference>
<organism evidence="8 9">
    <name type="scientific">Streptomyces cinnamoneus</name>
    <name type="common">Streptoverticillium cinnamoneum</name>
    <dbReference type="NCBI Taxonomy" id="53446"/>
    <lineage>
        <taxon>Bacteria</taxon>
        <taxon>Bacillati</taxon>
        <taxon>Actinomycetota</taxon>
        <taxon>Actinomycetes</taxon>
        <taxon>Kitasatosporales</taxon>
        <taxon>Streptomycetaceae</taxon>
        <taxon>Streptomyces</taxon>
        <taxon>Streptomyces cinnamoneus group</taxon>
    </lineage>
</organism>
<evidence type="ECO:0000256" key="1">
    <source>
        <dbReference type="ARBA" id="ARBA00004948"/>
    </source>
</evidence>
<accession>A0A918WQ31</accession>
<keyword evidence="2" id="KW-0784">Thiamine biosynthesis</keyword>
<sequence>MHAHRTPAQHTCDVLVIGGGVIGLVVAWRAAQRGLRTAVADPAPGGGAAKVAAGMLAAVTELHYGEQTLLALNLASARRYPAFTAELEEASGQDTGYRACGTLAVALDADDRAHLRELHALQQRSGLDAQWLTGRECRRLEPMLAPGVRGGLRVDGDHQTDPRRLARALLTACERAGVVFHRSEAARAVLARGRAAGAELADGTRVVAGQTVLAAGSLSGRLAGLPEEVLPPVRPVKGQILRLRVPRSHRPFLSRTVRAVVRGGPVYLVPRENGELVVGATTEELGWDTTVTAGGVYELLRDAHELVPGITELPLVETLAGLRPGSPDNAPLLGPTEVPGLLAATGHHRNGVLLTPVTGDVMAEVLATGRLPDEARPFSPLRFTPVLQEQSA</sequence>
<dbReference type="Gene3D" id="3.50.50.60">
    <property type="entry name" value="FAD/NAD(P)-binding domain"/>
    <property type="match status" value="1"/>
</dbReference>
<dbReference type="GO" id="GO:0050660">
    <property type="term" value="F:flavin adenine dinucleotide binding"/>
    <property type="evidence" value="ECO:0007669"/>
    <property type="project" value="InterPro"/>
</dbReference>
<dbReference type="Gene3D" id="3.30.9.10">
    <property type="entry name" value="D-Amino Acid Oxidase, subunit A, domain 2"/>
    <property type="match status" value="1"/>
</dbReference>
<reference evidence="8" key="1">
    <citation type="journal article" date="2014" name="Int. J. Syst. Evol. Microbiol.">
        <title>Complete genome sequence of Corynebacterium casei LMG S-19264T (=DSM 44701T), isolated from a smear-ripened cheese.</title>
        <authorList>
            <consortium name="US DOE Joint Genome Institute (JGI-PGF)"/>
            <person name="Walter F."/>
            <person name="Albersmeier A."/>
            <person name="Kalinowski J."/>
            <person name="Ruckert C."/>
        </authorList>
    </citation>
    <scope>NUCLEOTIDE SEQUENCE</scope>
    <source>
        <strain evidence="8">JCM 4633</strain>
    </source>
</reference>
<keyword evidence="6" id="KW-1133">Transmembrane helix</keyword>
<protein>
    <recommendedName>
        <fullName evidence="5">glycine oxidase</fullName>
        <ecNumber evidence="5">1.4.3.19</ecNumber>
    </recommendedName>
</protein>
<evidence type="ECO:0000256" key="6">
    <source>
        <dbReference type="SAM" id="Phobius"/>
    </source>
</evidence>
<dbReference type="SUPFAM" id="SSF51905">
    <property type="entry name" value="FAD/NAD(P)-binding domain"/>
    <property type="match status" value="1"/>
</dbReference>
<evidence type="ECO:0000256" key="2">
    <source>
        <dbReference type="ARBA" id="ARBA00022977"/>
    </source>
</evidence>
<feature type="domain" description="FAD dependent oxidoreductase" evidence="7">
    <location>
        <begin position="13"/>
        <end position="364"/>
    </location>
</feature>
<keyword evidence="6" id="KW-0812">Transmembrane</keyword>
<comment type="caution">
    <text evidence="8">The sequence shown here is derived from an EMBL/GenBank/DDBJ whole genome shotgun (WGS) entry which is preliminary data.</text>
</comment>
<dbReference type="EC" id="1.4.3.19" evidence="5"/>
<evidence type="ECO:0000313" key="8">
    <source>
        <dbReference type="EMBL" id="GHC63394.1"/>
    </source>
</evidence>
<dbReference type="GO" id="GO:0005737">
    <property type="term" value="C:cytoplasm"/>
    <property type="evidence" value="ECO:0007669"/>
    <property type="project" value="TreeGrafter"/>
</dbReference>
<evidence type="ECO:0000256" key="3">
    <source>
        <dbReference type="ARBA" id="ARBA00023002"/>
    </source>
</evidence>
<keyword evidence="3" id="KW-0560">Oxidoreductase</keyword>
<reference evidence="8" key="2">
    <citation type="submission" date="2020-09" db="EMBL/GenBank/DDBJ databases">
        <authorList>
            <person name="Sun Q."/>
            <person name="Ohkuma M."/>
        </authorList>
    </citation>
    <scope>NUCLEOTIDE SEQUENCE</scope>
    <source>
        <strain evidence="8">JCM 4633</strain>
    </source>
</reference>
<dbReference type="EMBL" id="BMVB01000018">
    <property type="protein sequence ID" value="GHC63394.1"/>
    <property type="molecule type" value="Genomic_DNA"/>
</dbReference>
<dbReference type="SUPFAM" id="SSF54373">
    <property type="entry name" value="FAD-linked reductases, C-terminal domain"/>
    <property type="match status" value="1"/>
</dbReference>
<keyword evidence="6" id="KW-0472">Membrane</keyword>
<evidence type="ECO:0000256" key="5">
    <source>
        <dbReference type="ARBA" id="ARBA00050018"/>
    </source>
</evidence>
<dbReference type="GO" id="GO:0009228">
    <property type="term" value="P:thiamine biosynthetic process"/>
    <property type="evidence" value="ECO:0007669"/>
    <property type="project" value="UniProtKB-KW"/>
</dbReference>
<comment type="catalytic activity">
    <reaction evidence="4">
        <text>glycine + O2 + H2O = glyoxylate + H2O2 + NH4(+)</text>
        <dbReference type="Rhea" id="RHEA:11532"/>
        <dbReference type="ChEBI" id="CHEBI:15377"/>
        <dbReference type="ChEBI" id="CHEBI:15379"/>
        <dbReference type="ChEBI" id="CHEBI:16240"/>
        <dbReference type="ChEBI" id="CHEBI:28938"/>
        <dbReference type="ChEBI" id="CHEBI:36655"/>
        <dbReference type="ChEBI" id="CHEBI:57305"/>
        <dbReference type="EC" id="1.4.3.19"/>
    </reaction>
</comment>
<dbReference type="InterPro" id="IPR036188">
    <property type="entry name" value="FAD/NAD-bd_sf"/>
</dbReference>
<proteinExistence type="predicted"/>
<dbReference type="Proteomes" id="UP000646244">
    <property type="component" value="Unassembled WGS sequence"/>
</dbReference>
<dbReference type="PANTHER" id="PTHR13847">
    <property type="entry name" value="SARCOSINE DEHYDROGENASE-RELATED"/>
    <property type="match status" value="1"/>
</dbReference>
<dbReference type="FunFam" id="3.30.9.10:FF:000003">
    <property type="entry name" value="Glycine oxidase ThiO"/>
    <property type="match status" value="1"/>
</dbReference>
<dbReference type="PANTHER" id="PTHR13847:SF289">
    <property type="entry name" value="GLYCINE OXIDASE"/>
    <property type="match status" value="1"/>
</dbReference>
<dbReference type="Pfam" id="PF01266">
    <property type="entry name" value="DAO"/>
    <property type="match status" value="1"/>
</dbReference>
<evidence type="ECO:0000256" key="4">
    <source>
        <dbReference type="ARBA" id="ARBA00049872"/>
    </source>
</evidence>
<gene>
    <name evidence="8" type="primary">thiO</name>
    <name evidence="8" type="ORF">GCM10010507_45760</name>
</gene>
<dbReference type="AlphaFoldDB" id="A0A918WQ31"/>
<name>A0A918WQ31_STRCJ</name>
<dbReference type="NCBIfam" id="TIGR02352">
    <property type="entry name" value="thiamin_ThiO"/>
    <property type="match status" value="1"/>
</dbReference>
<dbReference type="GO" id="GO:0043799">
    <property type="term" value="F:glycine oxidase activity"/>
    <property type="evidence" value="ECO:0007669"/>
    <property type="project" value="UniProtKB-EC"/>
</dbReference>
<comment type="pathway">
    <text evidence="1">Cofactor biosynthesis; thiamine diphosphate biosynthesis.</text>
</comment>
<evidence type="ECO:0000259" key="7">
    <source>
        <dbReference type="Pfam" id="PF01266"/>
    </source>
</evidence>
<feature type="transmembrane region" description="Helical" evidence="6">
    <location>
        <begin position="12"/>
        <end position="31"/>
    </location>
</feature>
<dbReference type="InterPro" id="IPR006076">
    <property type="entry name" value="FAD-dep_OxRdtase"/>
</dbReference>